<dbReference type="SUPFAM" id="SSF48317">
    <property type="entry name" value="Acid phosphatase/Vanadium-dependent haloperoxidase"/>
    <property type="match status" value="1"/>
</dbReference>
<evidence type="ECO:0000259" key="2">
    <source>
        <dbReference type="SMART" id="SM00014"/>
    </source>
</evidence>
<feature type="transmembrane region" description="Helical" evidence="1">
    <location>
        <begin position="122"/>
        <end position="144"/>
    </location>
</feature>
<dbReference type="EMBL" id="FMCX01000002">
    <property type="protein sequence ID" value="SCF02695.1"/>
    <property type="molecule type" value="Genomic_DNA"/>
</dbReference>
<keyword evidence="1" id="KW-0472">Membrane</keyword>
<feature type="transmembrane region" description="Helical" evidence="1">
    <location>
        <begin position="248"/>
        <end position="271"/>
    </location>
</feature>
<dbReference type="InterPro" id="IPR000326">
    <property type="entry name" value="PAP2/HPO"/>
</dbReference>
<dbReference type="Pfam" id="PF01569">
    <property type="entry name" value="PAP2"/>
    <property type="match status" value="1"/>
</dbReference>
<proteinExistence type="predicted"/>
<evidence type="ECO:0000313" key="3">
    <source>
        <dbReference type="EMBL" id="SCF02695.1"/>
    </source>
</evidence>
<keyword evidence="1" id="KW-0812">Transmembrane</keyword>
<keyword evidence="4" id="KW-1185">Reference proteome</keyword>
<keyword evidence="1" id="KW-1133">Transmembrane helix</keyword>
<feature type="transmembrane region" description="Helical" evidence="1">
    <location>
        <begin position="188"/>
        <end position="210"/>
    </location>
</feature>
<dbReference type="Proteomes" id="UP000199504">
    <property type="component" value="Unassembled WGS sequence"/>
</dbReference>
<name>A0A1C4X2K0_9ACTN</name>
<feature type="transmembrane region" description="Helical" evidence="1">
    <location>
        <begin position="216"/>
        <end position="236"/>
    </location>
</feature>
<feature type="transmembrane region" description="Helical" evidence="1">
    <location>
        <begin position="94"/>
        <end position="115"/>
    </location>
</feature>
<organism evidence="3 4">
    <name type="scientific">Micromonospora mirobrigensis</name>
    <dbReference type="NCBI Taxonomy" id="262898"/>
    <lineage>
        <taxon>Bacteria</taxon>
        <taxon>Bacillati</taxon>
        <taxon>Actinomycetota</taxon>
        <taxon>Actinomycetes</taxon>
        <taxon>Micromonosporales</taxon>
        <taxon>Micromonosporaceae</taxon>
        <taxon>Micromonospora</taxon>
    </lineage>
</organism>
<dbReference type="Gene3D" id="1.20.144.10">
    <property type="entry name" value="Phosphatidic acid phosphatase type 2/haloperoxidase"/>
    <property type="match status" value="1"/>
</dbReference>
<gene>
    <name evidence="3" type="ORF">GA0070564_102669</name>
</gene>
<sequence>MLVNVHQRESREARRGVPPTAAGAFPHQYGVRVRTTARGWTAVWLVVLGLAQVAAFIVVWRLALHTRTGQWLDTVALTGNRIGQDRIDGPVDRLLNAMSLFSLLVATGVLGFIALARGRKALAVAATLLIAGANATVQLLKHFLTRPDFGIDPERAAAGNSLPSGHSAVAASVALALILVLPRKVRVLGAVVGAAYAAAAGVATLSAGWHRPSDAVAAYLVTGGWAAAAGLLLLVFQRERAQVDSGDAHRVSSVVLGLGGLIAVVASGLALSWLMDLPQVPVDELSRRELFVGYAGSAAGIAGVMAVVAALVLVTVHRLVPRIKG</sequence>
<dbReference type="AlphaFoldDB" id="A0A1C4X2K0"/>
<feature type="transmembrane region" description="Helical" evidence="1">
    <location>
        <begin position="42"/>
        <end position="63"/>
    </location>
</feature>
<dbReference type="InterPro" id="IPR036938">
    <property type="entry name" value="PAP2/HPO_sf"/>
</dbReference>
<reference evidence="4" key="1">
    <citation type="submission" date="2016-06" db="EMBL/GenBank/DDBJ databases">
        <authorList>
            <person name="Varghese N."/>
            <person name="Submissions Spin"/>
        </authorList>
    </citation>
    <scope>NUCLEOTIDE SEQUENCE [LARGE SCALE GENOMIC DNA]</scope>
    <source>
        <strain evidence="4">DSM 44830</strain>
    </source>
</reference>
<accession>A0A1C4X2K0</accession>
<feature type="domain" description="Phosphatidic acid phosphatase type 2/haloperoxidase" evidence="2">
    <location>
        <begin position="120"/>
        <end position="230"/>
    </location>
</feature>
<evidence type="ECO:0000256" key="1">
    <source>
        <dbReference type="SAM" id="Phobius"/>
    </source>
</evidence>
<protein>
    <submittedName>
        <fullName evidence="3">PAP2 superfamily protein</fullName>
    </submittedName>
</protein>
<feature type="transmembrane region" description="Helical" evidence="1">
    <location>
        <begin position="291"/>
        <end position="316"/>
    </location>
</feature>
<dbReference type="STRING" id="262898.GA0070564_102669"/>
<evidence type="ECO:0000313" key="4">
    <source>
        <dbReference type="Proteomes" id="UP000199504"/>
    </source>
</evidence>
<dbReference type="SMART" id="SM00014">
    <property type="entry name" value="acidPPc"/>
    <property type="match status" value="1"/>
</dbReference>
<feature type="transmembrane region" description="Helical" evidence="1">
    <location>
        <begin position="164"/>
        <end position="181"/>
    </location>
</feature>